<evidence type="ECO:0000313" key="1">
    <source>
        <dbReference type="EMBL" id="VDN39802.1"/>
    </source>
</evidence>
<dbReference type="Pfam" id="PF11095">
    <property type="entry name" value="Gemin7"/>
    <property type="match status" value="1"/>
</dbReference>
<sequence length="88" mass="10108">MHDRTHVTRKFMAVKADQTHYIVELELHDRTHATRKFMAVKADQTHYIVDSLKTPIGVIKRAALCMYDTLVISSDATYVLSHFKISSC</sequence>
<evidence type="ECO:0000313" key="3">
    <source>
        <dbReference type="WBParaSite" id="GPUH_0002233201-mRNA-1"/>
    </source>
</evidence>
<proteinExistence type="predicted"/>
<dbReference type="EMBL" id="UYRT01094746">
    <property type="protein sequence ID" value="VDN39802.1"/>
    <property type="molecule type" value="Genomic_DNA"/>
</dbReference>
<reference evidence="1 2" key="2">
    <citation type="submission" date="2018-11" db="EMBL/GenBank/DDBJ databases">
        <authorList>
            <consortium name="Pathogen Informatics"/>
        </authorList>
    </citation>
    <scope>NUCLEOTIDE SEQUENCE [LARGE SCALE GENOMIC DNA]</scope>
</reference>
<organism evidence="3">
    <name type="scientific">Gongylonema pulchrum</name>
    <dbReference type="NCBI Taxonomy" id="637853"/>
    <lineage>
        <taxon>Eukaryota</taxon>
        <taxon>Metazoa</taxon>
        <taxon>Ecdysozoa</taxon>
        <taxon>Nematoda</taxon>
        <taxon>Chromadorea</taxon>
        <taxon>Rhabditida</taxon>
        <taxon>Spirurina</taxon>
        <taxon>Spiruromorpha</taxon>
        <taxon>Spiruroidea</taxon>
        <taxon>Gongylonematidae</taxon>
        <taxon>Gongylonema</taxon>
    </lineage>
</organism>
<keyword evidence="2" id="KW-1185">Reference proteome</keyword>
<gene>
    <name evidence="1" type="ORF">GPUH_LOCUS22305</name>
</gene>
<name>A0A183EMW4_9BILA</name>
<dbReference type="Gene3D" id="2.30.30.100">
    <property type="match status" value="1"/>
</dbReference>
<evidence type="ECO:0000313" key="2">
    <source>
        <dbReference type="Proteomes" id="UP000271098"/>
    </source>
</evidence>
<dbReference type="AlphaFoldDB" id="A0A183EMW4"/>
<reference evidence="3" key="1">
    <citation type="submission" date="2016-06" db="UniProtKB">
        <authorList>
            <consortium name="WormBaseParasite"/>
        </authorList>
    </citation>
    <scope>IDENTIFICATION</scope>
</reference>
<dbReference type="GO" id="GO:0034719">
    <property type="term" value="C:SMN-Sm protein complex"/>
    <property type="evidence" value="ECO:0007669"/>
    <property type="project" value="InterPro"/>
</dbReference>
<dbReference type="WBParaSite" id="GPUH_0002233201-mRNA-1">
    <property type="protein sequence ID" value="GPUH_0002233201-mRNA-1"/>
    <property type="gene ID" value="GPUH_0002233201"/>
</dbReference>
<protein>
    <submittedName>
        <fullName evidence="3">Sema domain-containing protein</fullName>
    </submittedName>
</protein>
<dbReference type="Proteomes" id="UP000271098">
    <property type="component" value="Unassembled WGS sequence"/>
</dbReference>
<dbReference type="OrthoDB" id="70763at2759"/>
<accession>A0A183EMW4</accession>
<dbReference type="InterPro" id="IPR020338">
    <property type="entry name" value="SMN_gemin7"/>
</dbReference>